<proteinExistence type="predicted"/>
<keyword evidence="3" id="KW-1185">Reference proteome</keyword>
<dbReference type="RefSeq" id="WP_279530356.1">
    <property type="nucleotide sequence ID" value="NZ_CP122313.1"/>
</dbReference>
<dbReference type="GO" id="GO:0008168">
    <property type="term" value="F:methyltransferase activity"/>
    <property type="evidence" value="ECO:0007669"/>
    <property type="project" value="UniProtKB-KW"/>
</dbReference>
<dbReference type="Gene3D" id="3.40.50.150">
    <property type="entry name" value="Vaccinia Virus protein VP39"/>
    <property type="match status" value="1"/>
</dbReference>
<gene>
    <name evidence="2" type="ORF">ACFQJ9_02270</name>
</gene>
<evidence type="ECO:0000259" key="1">
    <source>
        <dbReference type="Pfam" id="PF08241"/>
    </source>
</evidence>
<reference evidence="2 3" key="1">
    <citation type="journal article" date="2019" name="Int. J. Syst. Evol. Microbiol.">
        <title>The Global Catalogue of Microorganisms (GCM) 10K type strain sequencing project: providing services to taxonomists for standard genome sequencing and annotation.</title>
        <authorList>
            <consortium name="The Broad Institute Genomics Platform"/>
            <consortium name="The Broad Institute Genome Sequencing Center for Infectious Disease"/>
            <person name="Wu L."/>
            <person name="Ma J."/>
        </authorList>
    </citation>
    <scope>NUCLEOTIDE SEQUENCE [LARGE SCALE GENOMIC DNA]</scope>
    <source>
        <strain evidence="2 3">XZGYJ-43</strain>
    </source>
</reference>
<protein>
    <submittedName>
        <fullName evidence="2">Class I SAM-dependent methyltransferase</fullName>
        <ecNumber evidence="2">2.1.1.-</ecNumber>
    </submittedName>
</protein>
<dbReference type="Pfam" id="PF08241">
    <property type="entry name" value="Methyltransf_11"/>
    <property type="match status" value="1"/>
</dbReference>
<keyword evidence="2" id="KW-0808">Transferase</keyword>
<sequence>MGHHTFDADKATKLEDAATRYRYLSREELLWALDPDEAETVADLGSGTGFYTDAIAPHVGQVYAIDIQEAMHEYYRDKGVPENTELVTSGVDSLPFESDELDAAVSTMTYHEFASAQARSELARVLAPGGRLVIGDWSADGAGEDGPPLEERFAAGEVTSALRDAGFEIEFHATRPETFLVVGITDE</sequence>
<dbReference type="EMBL" id="JBHTAR010000003">
    <property type="protein sequence ID" value="MFC7198314.1"/>
    <property type="molecule type" value="Genomic_DNA"/>
</dbReference>
<dbReference type="InterPro" id="IPR013216">
    <property type="entry name" value="Methyltransf_11"/>
</dbReference>
<evidence type="ECO:0000313" key="2">
    <source>
        <dbReference type="EMBL" id="MFC7198314.1"/>
    </source>
</evidence>
<dbReference type="GO" id="GO:0032259">
    <property type="term" value="P:methylation"/>
    <property type="evidence" value="ECO:0007669"/>
    <property type="project" value="UniProtKB-KW"/>
</dbReference>
<accession>A0ABD5YWS2</accession>
<dbReference type="PANTHER" id="PTHR43591">
    <property type="entry name" value="METHYLTRANSFERASE"/>
    <property type="match status" value="1"/>
</dbReference>
<dbReference type="CDD" id="cd02440">
    <property type="entry name" value="AdoMet_MTases"/>
    <property type="match status" value="1"/>
</dbReference>
<dbReference type="SUPFAM" id="SSF53335">
    <property type="entry name" value="S-adenosyl-L-methionine-dependent methyltransferases"/>
    <property type="match status" value="1"/>
</dbReference>
<comment type="caution">
    <text evidence="2">The sequence shown here is derived from an EMBL/GenBank/DDBJ whole genome shotgun (WGS) entry which is preliminary data.</text>
</comment>
<organism evidence="2 3">
    <name type="scientific">Halospeciosus flavus</name>
    <dbReference type="NCBI Taxonomy" id="3032283"/>
    <lineage>
        <taxon>Archaea</taxon>
        <taxon>Methanobacteriati</taxon>
        <taxon>Methanobacteriota</taxon>
        <taxon>Stenosarchaea group</taxon>
        <taxon>Halobacteria</taxon>
        <taxon>Halobacteriales</taxon>
        <taxon>Halobacteriaceae</taxon>
        <taxon>Halospeciosus</taxon>
    </lineage>
</organism>
<dbReference type="Proteomes" id="UP001596447">
    <property type="component" value="Unassembled WGS sequence"/>
</dbReference>
<dbReference type="InterPro" id="IPR029063">
    <property type="entry name" value="SAM-dependent_MTases_sf"/>
</dbReference>
<dbReference type="EC" id="2.1.1.-" evidence="2"/>
<feature type="domain" description="Methyltransferase type 11" evidence="1">
    <location>
        <begin position="43"/>
        <end position="134"/>
    </location>
</feature>
<name>A0ABD5YWS2_9EURY</name>
<dbReference type="AlphaFoldDB" id="A0ABD5YWS2"/>
<evidence type="ECO:0000313" key="3">
    <source>
        <dbReference type="Proteomes" id="UP001596447"/>
    </source>
</evidence>
<keyword evidence="2" id="KW-0489">Methyltransferase</keyword>